<dbReference type="GO" id="GO:0005524">
    <property type="term" value="F:ATP binding"/>
    <property type="evidence" value="ECO:0007669"/>
    <property type="project" value="UniProtKB-KW"/>
</dbReference>
<proteinExistence type="inferred from homology"/>
<dbReference type="GO" id="GO:0005886">
    <property type="term" value="C:plasma membrane"/>
    <property type="evidence" value="ECO:0007669"/>
    <property type="project" value="TreeGrafter"/>
</dbReference>
<evidence type="ECO:0000313" key="8">
    <source>
        <dbReference type="Proteomes" id="UP000612808"/>
    </source>
</evidence>
<evidence type="ECO:0000256" key="4">
    <source>
        <dbReference type="ARBA" id="ARBA00022840"/>
    </source>
</evidence>
<dbReference type="AlphaFoldDB" id="A0A8J3JFQ1"/>
<dbReference type="Pfam" id="PF00501">
    <property type="entry name" value="AMP-binding"/>
    <property type="match status" value="1"/>
</dbReference>
<evidence type="ECO:0000256" key="3">
    <source>
        <dbReference type="ARBA" id="ARBA00022741"/>
    </source>
</evidence>
<evidence type="ECO:0000256" key="2">
    <source>
        <dbReference type="ARBA" id="ARBA00022598"/>
    </source>
</evidence>
<protein>
    <submittedName>
        <fullName evidence="7">Long-chain-acyl-CoA synthetase</fullName>
    </submittedName>
</protein>
<evidence type="ECO:0000256" key="1">
    <source>
        <dbReference type="ARBA" id="ARBA00006432"/>
    </source>
</evidence>
<dbReference type="GO" id="GO:0005324">
    <property type="term" value="F:long-chain fatty acid transmembrane transporter activity"/>
    <property type="evidence" value="ECO:0007669"/>
    <property type="project" value="TreeGrafter"/>
</dbReference>
<dbReference type="Gene3D" id="3.40.50.12780">
    <property type="entry name" value="N-terminal domain of ligase-like"/>
    <property type="match status" value="1"/>
</dbReference>
<comment type="similarity">
    <text evidence="1">Belongs to the ATP-dependent AMP-binding enzyme family.</text>
</comment>
<dbReference type="PANTHER" id="PTHR43107">
    <property type="entry name" value="LONG-CHAIN FATTY ACID TRANSPORT PROTEIN"/>
    <property type="match status" value="1"/>
</dbReference>
<dbReference type="PANTHER" id="PTHR43107:SF15">
    <property type="entry name" value="FATTY ACID TRANSPORT PROTEIN 3, ISOFORM A"/>
    <property type="match status" value="1"/>
</dbReference>
<evidence type="ECO:0000259" key="6">
    <source>
        <dbReference type="Pfam" id="PF13193"/>
    </source>
</evidence>
<dbReference type="NCBIfam" id="NF006134">
    <property type="entry name" value="PRK08279.1"/>
    <property type="match status" value="1"/>
</dbReference>
<keyword evidence="4" id="KW-0067">ATP-binding</keyword>
<keyword evidence="8" id="KW-1185">Reference proteome</keyword>
<reference evidence="7" key="1">
    <citation type="submission" date="2021-01" db="EMBL/GenBank/DDBJ databases">
        <title>Whole genome shotgun sequence of Actinocatenispora rupis NBRC 107355.</title>
        <authorList>
            <person name="Komaki H."/>
            <person name="Tamura T."/>
        </authorList>
    </citation>
    <scope>NUCLEOTIDE SEQUENCE</scope>
    <source>
        <strain evidence="7">NBRC 107355</strain>
    </source>
</reference>
<accession>A0A8J3JFQ1</accession>
<gene>
    <name evidence="7" type="ORF">Aru02nite_64710</name>
</gene>
<dbReference type="Proteomes" id="UP000612808">
    <property type="component" value="Unassembled WGS sequence"/>
</dbReference>
<sequence length="598" mass="63861">MTGPVARTFSVLDLLRAVPGTLGDLGTITRGAVGTLTLTADSRASIGLVFQRIAARHPDRAFLTFEGTTLSYGTANAHVNRYAAVLADRGVGPGDVVGVLATNRPGTLLVALAAVKLGAIAGLLNHHQRGAVLDHGRRVLGARVVVVGTECVETWESSTPDDTDVVCLPVDGAVADGMDDLDRLAAGADDRDPPGCARLRAGTTAFHVFTSGTTGLPKASAMSHLRWLKGMNFLGRVGARLTPDDTLHCCLPLYHNNALTVSLSAVLAAGATLSLSRTFSASRFWDEVIAADATAFIYIGELCRYLVNQPPRDTDRRHRVRVALGNGLRPEIWPEFTARFGIRRVAEFYAASEGNMAFINVFNLDRTAGFLPLPFAVVAYDPATGLPSRGPDGRLRRVRTGESGLLLTKVTTRFPFDGYTDKGATDAKLVLGAFRTGDAWFNTGDLVRRQGFRHIAFADRLGDTYRWKGENVATAEVEGVLAEHPDVAQAVVYGVAVPGADGRAGMAAVRLRPGAAFDGPGLARHVLDRLPRYAAPLFVRVVDEVAQTSTFKAHKAKLRDEGYDPDRVPDPVHVLTADGYVPAYVGYADDVATGAVRT</sequence>
<name>A0A8J3JFQ1_9ACTN</name>
<dbReference type="InterPro" id="IPR000873">
    <property type="entry name" value="AMP-dep_synth/lig_dom"/>
</dbReference>
<evidence type="ECO:0000313" key="7">
    <source>
        <dbReference type="EMBL" id="GID15582.1"/>
    </source>
</evidence>
<dbReference type="Gene3D" id="3.30.300.30">
    <property type="match status" value="1"/>
</dbReference>
<keyword evidence="3" id="KW-0547">Nucleotide-binding</keyword>
<organism evidence="7 8">
    <name type="scientific">Actinocatenispora rupis</name>
    <dbReference type="NCBI Taxonomy" id="519421"/>
    <lineage>
        <taxon>Bacteria</taxon>
        <taxon>Bacillati</taxon>
        <taxon>Actinomycetota</taxon>
        <taxon>Actinomycetes</taxon>
        <taxon>Micromonosporales</taxon>
        <taxon>Micromonosporaceae</taxon>
        <taxon>Actinocatenispora</taxon>
    </lineage>
</organism>
<dbReference type="FunFam" id="3.30.300.30:FF:000002">
    <property type="entry name" value="Long-chain fatty acid transport protein 1"/>
    <property type="match status" value="1"/>
</dbReference>
<dbReference type="RefSeq" id="WP_203663952.1">
    <property type="nucleotide sequence ID" value="NZ_BAAAZM010000023.1"/>
</dbReference>
<feature type="domain" description="AMP-binding enzyme C-terminal" evidence="6">
    <location>
        <begin position="476"/>
        <end position="552"/>
    </location>
</feature>
<feature type="domain" description="AMP-dependent synthetase/ligase" evidence="5">
    <location>
        <begin position="50"/>
        <end position="365"/>
    </location>
</feature>
<dbReference type="InterPro" id="IPR025110">
    <property type="entry name" value="AMP-bd_C"/>
</dbReference>
<dbReference type="GO" id="GO:0044539">
    <property type="term" value="P:long-chain fatty acid import into cell"/>
    <property type="evidence" value="ECO:0007669"/>
    <property type="project" value="TreeGrafter"/>
</dbReference>
<dbReference type="Pfam" id="PF13193">
    <property type="entry name" value="AMP-binding_C"/>
    <property type="match status" value="1"/>
</dbReference>
<dbReference type="SUPFAM" id="SSF56801">
    <property type="entry name" value="Acetyl-CoA synthetase-like"/>
    <property type="match status" value="1"/>
</dbReference>
<dbReference type="InterPro" id="IPR045851">
    <property type="entry name" value="AMP-bd_C_sf"/>
</dbReference>
<dbReference type="GO" id="GO:0004467">
    <property type="term" value="F:long-chain fatty acid-CoA ligase activity"/>
    <property type="evidence" value="ECO:0007669"/>
    <property type="project" value="TreeGrafter"/>
</dbReference>
<evidence type="ECO:0000259" key="5">
    <source>
        <dbReference type="Pfam" id="PF00501"/>
    </source>
</evidence>
<keyword evidence="2" id="KW-0436">Ligase</keyword>
<dbReference type="InterPro" id="IPR042099">
    <property type="entry name" value="ANL_N_sf"/>
</dbReference>
<dbReference type="EMBL" id="BOMB01000044">
    <property type="protein sequence ID" value="GID15582.1"/>
    <property type="molecule type" value="Genomic_DNA"/>
</dbReference>
<comment type="caution">
    <text evidence="7">The sequence shown here is derived from an EMBL/GenBank/DDBJ whole genome shotgun (WGS) entry which is preliminary data.</text>
</comment>